<dbReference type="InterPro" id="IPR044925">
    <property type="entry name" value="His-Me_finger_sf"/>
</dbReference>
<dbReference type="EMBL" id="FPBK01000001">
    <property type="protein sequence ID" value="SFU29400.1"/>
    <property type="molecule type" value="Genomic_DNA"/>
</dbReference>
<sequence length="186" mass="22021">MSLIKLRNEEWKEYRKDTWKEGLVFKVSNYGRVIGPKDFETEKLLKTYQVAGYEYFMAKKENDKNDLVYIHRAVANLFIENPEEKKFVIHKDFDKLNNEVDNLAWVTRSELTKHNMANPSVIAGKEKKKSKPSFSKLTEAKVKLLKRKINDPNRRTRLRIIAKQFGISEMQLYRIKSGENWSHVEP</sequence>
<dbReference type="InterPro" id="IPR003615">
    <property type="entry name" value="HNH_nuc"/>
</dbReference>
<keyword evidence="2" id="KW-0255">Endonuclease</keyword>
<evidence type="ECO:0000259" key="1">
    <source>
        <dbReference type="Pfam" id="PF13392"/>
    </source>
</evidence>
<dbReference type="Pfam" id="PF13392">
    <property type="entry name" value="HNH_3"/>
    <property type="match status" value="1"/>
</dbReference>
<reference evidence="2 3" key="1">
    <citation type="submission" date="2016-10" db="EMBL/GenBank/DDBJ databases">
        <authorList>
            <person name="de Groot N.N."/>
        </authorList>
    </citation>
    <scope>NUCLEOTIDE SEQUENCE [LARGE SCALE GENOMIC DNA]</scope>
    <source>
        <strain evidence="2 3">CGMCC 1.12333</strain>
    </source>
</reference>
<accession>A0A1I7EZP6</accession>
<name>A0A1I7EZP6_9FLAO</name>
<proteinExistence type="predicted"/>
<evidence type="ECO:0000313" key="2">
    <source>
        <dbReference type="EMBL" id="SFU29400.1"/>
    </source>
</evidence>
<dbReference type="GO" id="GO:0004519">
    <property type="term" value="F:endonuclease activity"/>
    <property type="evidence" value="ECO:0007669"/>
    <property type="project" value="UniProtKB-KW"/>
</dbReference>
<evidence type="ECO:0000313" key="3">
    <source>
        <dbReference type="Proteomes" id="UP000199138"/>
    </source>
</evidence>
<gene>
    <name evidence="2" type="ORF">SAMN05216480_101474</name>
</gene>
<keyword evidence="2" id="KW-0540">Nuclease</keyword>
<dbReference type="Gene3D" id="3.90.75.20">
    <property type="match status" value="1"/>
</dbReference>
<protein>
    <submittedName>
        <fullName evidence="2">HNH endonuclease</fullName>
    </submittedName>
</protein>
<feature type="domain" description="HNH nuclease" evidence="1">
    <location>
        <begin position="69"/>
        <end position="111"/>
    </location>
</feature>
<dbReference type="OrthoDB" id="6631788at2"/>
<dbReference type="SUPFAM" id="SSF54060">
    <property type="entry name" value="His-Me finger endonucleases"/>
    <property type="match status" value="1"/>
</dbReference>
<dbReference type="Proteomes" id="UP000199138">
    <property type="component" value="Unassembled WGS sequence"/>
</dbReference>
<organism evidence="2 3">
    <name type="scientific">Pustulibacterium marinum</name>
    <dbReference type="NCBI Taxonomy" id="1224947"/>
    <lineage>
        <taxon>Bacteria</taxon>
        <taxon>Pseudomonadati</taxon>
        <taxon>Bacteroidota</taxon>
        <taxon>Flavobacteriia</taxon>
        <taxon>Flavobacteriales</taxon>
        <taxon>Flavobacteriaceae</taxon>
        <taxon>Pustulibacterium</taxon>
    </lineage>
</organism>
<dbReference type="STRING" id="1224947.SAMN05216480_101474"/>
<dbReference type="AlphaFoldDB" id="A0A1I7EZP6"/>
<dbReference type="RefSeq" id="WP_093022485.1">
    <property type="nucleotide sequence ID" value="NZ_FPBK01000001.1"/>
</dbReference>
<keyword evidence="2" id="KW-0378">Hydrolase</keyword>
<keyword evidence="3" id="KW-1185">Reference proteome</keyword>